<dbReference type="InterPro" id="IPR028082">
    <property type="entry name" value="Peripla_BP_I"/>
</dbReference>
<dbReference type="SMART" id="SM00354">
    <property type="entry name" value="HTH_LACI"/>
    <property type="match status" value="1"/>
</dbReference>
<dbReference type="PROSITE" id="PS50943">
    <property type="entry name" value="HTH_CROC1"/>
    <property type="match status" value="1"/>
</dbReference>
<name>A0A220VH31_9GAMM</name>
<dbReference type="InterPro" id="IPR046335">
    <property type="entry name" value="LacI/GalR-like_sensor"/>
</dbReference>
<dbReference type="InterPro" id="IPR001387">
    <property type="entry name" value="Cro/C1-type_HTH"/>
</dbReference>
<dbReference type="PRINTS" id="PR00036">
    <property type="entry name" value="HTHLACI"/>
</dbReference>
<evidence type="ECO:0000259" key="5">
    <source>
        <dbReference type="PROSITE" id="PS50943"/>
    </source>
</evidence>
<dbReference type="Proteomes" id="UP000242175">
    <property type="component" value="Chromosome small"/>
</dbReference>
<dbReference type="Pfam" id="PF13377">
    <property type="entry name" value="Peripla_BP_3"/>
    <property type="match status" value="1"/>
</dbReference>
<dbReference type="KEGG" id="pmai:CF386_11650"/>
<gene>
    <name evidence="6" type="ORF">CF386_11650</name>
</gene>
<proteinExistence type="predicted"/>
<evidence type="ECO:0000313" key="7">
    <source>
        <dbReference type="Proteomes" id="UP000242175"/>
    </source>
</evidence>
<keyword evidence="2 6" id="KW-0238">DNA-binding</keyword>
<evidence type="ECO:0000256" key="2">
    <source>
        <dbReference type="ARBA" id="ARBA00023125"/>
    </source>
</evidence>
<evidence type="ECO:0000256" key="3">
    <source>
        <dbReference type="ARBA" id="ARBA00023163"/>
    </source>
</evidence>
<dbReference type="PANTHER" id="PTHR30146">
    <property type="entry name" value="LACI-RELATED TRANSCRIPTIONAL REPRESSOR"/>
    <property type="match status" value="1"/>
</dbReference>
<dbReference type="OrthoDB" id="9798934at2"/>
<evidence type="ECO:0000313" key="6">
    <source>
        <dbReference type="EMBL" id="ASK79694.1"/>
    </source>
</evidence>
<evidence type="ECO:0000256" key="1">
    <source>
        <dbReference type="ARBA" id="ARBA00023015"/>
    </source>
</evidence>
<dbReference type="CDD" id="cd06270">
    <property type="entry name" value="PBP1_GalS-like"/>
    <property type="match status" value="1"/>
</dbReference>
<dbReference type="PROSITE" id="PS50932">
    <property type="entry name" value="HTH_LACI_2"/>
    <property type="match status" value="1"/>
</dbReference>
<dbReference type="GO" id="GO:0000976">
    <property type="term" value="F:transcription cis-regulatory region binding"/>
    <property type="evidence" value="ECO:0007669"/>
    <property type="project" value="TreeGrafter"/>
</dbReference>
<dbReference type="Gene3D" id="3.40.50.2300">
    <property type="match status" value="2"/>
</dbReference>
<dbReference type="RefSeq" id="WP_089074602.1">
    <property type="nucleotide sequence ID" value="NZ_CBCSAM010000003.1"/>
</dbReference>
<dbReference type="InterPro" id="IPR010982">
    <property type="entry name" value="Lambda_DNA-bd_dom_sf"/>
</dbReference>
<dbReference type="Pfam" id="PF00356">
    <property type="entry name" value="LacI"/>
    <property type="match status" value="1"/>
</dbReference>
<keyword evidence="1" id="KW-0805">Transcription regulation</keyword>
<dbReference type="SUPFAM" id="SSF53822">
    <property type="entry name" value="Periplasmic binding protein-like I"/>
    <property type="match status" value="1"/>
</dbReference>
<dbReference type="AlphaFoldDB" id="A0A220VH31"/>
<dbReference type="PROSITE" id="PS00356">
    <property type="entry name" value="HTH_LACI_1"/>
    <property type="match status" value="1"/>
</dbReference>
<sequence>MSTIKDVAKLAGVSIATVSRVLNNSDKVSLDTAQIVQDAINSLEYAPNAMAQSLVTQKSNTIGVLVNDLSDPFFGQMIKTIDTVAKQNGQHILVGNGYHNPDFEKKIINLFISKQCDSLILHSKALKDSEIISIANKIENVVIINRYIKELADKCVYTDNSWGTNIATDKLAKLGHTNIAFINSNHQIEDAKSREIGYKKAITKHNLISKVIYTNPDQNGGESAMKQIIKSTTKYTGIVCYNDSIASGVIAFLHENNIKVPNEISVIGFDDLDVAQYVYPKLTTIHYPIKEMAQYATLLLLNKLDKKQSFGLKLIVRNSISKVNLGIN</sequence>
<dbReference type="PANTHER" id="PTHR30146:SF109">
    <property type="entry name" value="HTH-TYPE TRANSCRIPTIONAL REGULATOR GALS"/>
    <property type="match status" value="1"/>
</dbReference>
<dbReference type="InterPro" id="IPR000843">
    <property type="entry name" value="HTH_LacI"/>
</dbReference>
<dbReference type="Gene3D" id="1.10.260.40">
    <property type="entry name" value="lambda repressor-like DNA-binding domains"/>
    <property type="match status" value="1"/>
</dbReference>
<feature type="domain" description="HTH lacI-type" evidence="4">
    <location>
        <begin position="2"/>
        <end position="56"/>
    </location>
</feature>
<dbReference type="SUPFAM" id="SSF47413">
    <property type="entry name" value="lambda repressor-like DNA-binding domains"/>
    <property type="match status" value="1"/>
</dbReference>
<keyword evidence="3" id="KW-0804">Transcription</keyword>
<accession>A0A220VH31</accession>
<dbReference type="GO" id="GO:0003700">
    <property type="term" value="F:DNA-binding transcription factor activity"/>
    <property type="evidence" value="ECO:0007669"/>
    <property type="project" value="TreeGrafter"/>
</dbReference>
<evidence type="ECO:0000259" key="4">
    <source>
        <dbReference type="PROSITE" id="PS50932"/>
    </source>
</evidence>
<dbReference type="CDD" id="cd01392">
    <property type="entry name" value="HTH_LacI"/>
    <property type="match status" value="1"/>
</dbReference>
<reference evidence="6 7" key="1">
    <citation type="journal article" date="2016" name="Int. J. Syst. Evol. Microbiol.">
        <title>Paraphotobacterium marinum gen. nov., sp. nov., a member of the family Vibrionaceae, isolated from surface seawater.</title>
        <authorList>
            <person name="Huang Z."/>
            <person name="Dong C."/>
            <person name="Shao Z."/>
        </authorList>
    </citation>
    <scope>NUCLEOTIDE SEQUENCE [LARGE SCALE GENOMIC DNA]</scope>
    <source>
        <strain evidence="6 7">NSCS20N07D</strain>
    </source>
</reference>
<organism evidence="6 7">
    <name type="scientific">Paraphotobacterium marinum</name>
    <dbReference type="NCBI Taxonomy" id="1755811"/>
    <lineage>
        <taxon>Bacteria</taxon>
        <taxon>Pseudomonadati</taxon>
        <taxon>Pseudomonadota</taxon>
        <taxon>Gammaproteobacteria</taxon>
        <taxon>Vibrionales</taxon>
        <taxon>Vibrionaceae</taxon>
        <taxon>Paraphotobacterium</taxon>
    </lineage>
</organism>
<protein>
    <submittedName>
        <fullName evidence="6">DNA-binding transcriptional regulator GalS</fullName>
    </submittedName>
</protein>
<dbReference type="EMBL" id="CP022356">
    <property type="protein sequence ID" value="ASK79694.1"/>
    <property type="molecule type" value="Genomic_DNA"/>
</dbReference>
<feature type="domain" description="HTH cro/C1-type" evidence="5">
    <location>
        <begin position="3"/>
        <end position="46"/>
    </location>
</feature>
<keyword evidence="7" id="KW-1185">Reference proteome</keyword>